<dbReference type="STRING" id="1348114.OM33_14555"/>
<dbReference type="Proteomes" id="UP000030341">
    <property type="component" value="Chromosome 1"/>
</dbReference>
<evidence type="ECO:0000256" key="2">
    <source>
        <dbReference type="SAM" id="Phobius"/>
    </source>
</evidence>
<feature type="transmembrane region" description="Helical" evidence="2">
    <location>
        <begin position="36"/>
        <end position="55"/>
    </location>
</feature>
<evidence type="ECO:0000313" key="4">
    <source>
        <dbReference type="EMBL" id="AIY66192.1"/>
    </source>
</evidence>
<evidence type="ECO:0000256" key="1">
    <source>
        <dbReference type="SAM" id="MobiDB-lite"/>
    </source>
</evidence>
<dbReference type="eggNOG" id="COG2972">
    <property type="taxonomic scope" value="Bacteria"/>
</dbReference>
<keyword evidence="2" id="KW-0472">Membrane</keyword>
<dbReference type="EMBL" id="CP009888">
    <property type="protein sequence ID" value="AIY66192.1"/>
    <property type="molecule type" value="Genomic_DNA"/>
</dbReference>
<dbReference type="GO" id="GO:0000155">
    <property type="term" value="F:phosphorelay sensor kinase activity"/>
    <property type="evidence" value="ECO:0007669"/>
    <property type="project" value="InterPro"/>
</dbReference>
<organism evidence="4 5">
    <name type="scientific">Pseudoalteromonas piratica</name>
    <dbReference type="NCBI Taxonomy" id="1348114"/>
    <lineage>
        <taxon>Bacteria</taxon>
        <taxon>Pseudomonadati</taxon>
        <taxon>Pseudomonadota</taxon>
        <taxon>Gammaproteobacteria</taxon>
        <taxon>Alteromonadales</taxon>
        <taxon>Pseudoalteromonadaceae</taxon>
        <taxon>Pseudoalteromonas</taxon>
    </lineage>
</organism>
<evidence type="ECO:0000259" key="3">
    <source>
        <dbReference type="Pfam" id="PF06580"/>
    </source>
</evidence>
<keyword evidence="2" id="KW-1133">Transmembrane helix</keyword>
<feature type="transmembrane region" description="Helical" evidence="2">
    <location>
        <begin position="67"/>
        <end position="86"/>
    </location>
</feature>
<dbReference type="PANTHER" id="PTHR34220">
    <property type="entry name" value="SENSOR HISTIDINE KINASE YPDA"/>
    <property type="match status" value="1"/>
</dbReference>
<feature type="region of interest" description="Disordered" evidence="1">
    <location>
        <begin position="109"/>
        <end position="139"/>
    </location>
</feature>
<sequence>MAYWVIQAIIAVIMLLGGLSDIDTDREMHGLANTFAYAGTRVALVFLITHFLIRAPINFLRNKESGFFKICLFGIIFVVIGAYLGASLRELGRDVFKPIDKEIAYYQANPDKDPLNQPVESAEEKVKNQDSEQVNTEHSVPSEFKKGFKEGYSQAHLNARKELEKMHQGDQEAIDRANSKRFRSELGFFALWLLAYLPLSALNRRFQVKNQLKQSQIALLMSQLNPHFLFNSLNSIRGMIFEDKQLAKELIDKLNELFRYNLTANKHPTVKLKEELRICEFYLDIEHIRLEERLLIEMHVDETCLNIKVPTMGILTLIENSIKHGIAPRQEQSLLVVDIAKDKNQLVVTVSNPIYSGTYKVESTGTGQENLIKRLQLMYNENASLNAALEDDKYVACLTLPI</sequence>
<gene>
    <name evidence="4" type="ORF">OM33_14555</name>
</gene>
<feature type="domain" description="Signal transduction histidine kinase internal region" evidence="3">
    <location>
        <begin position="216"/>
        <end position="294"/>
    </location>
</feature>
<dbReference type="Pfam" id="PF06580">
    <property type="entry name" value="His_kinase"/>
    <property type="match status" value="1"/>
</dbReference>
<proteinExistence type="predicted"/>
<dbReference type="HOGENOM" id="CLU_684885_0_0_6"/>
<dbReference type="OrthoDB" id="2514702at2"/>
<protein>
    <recommendedName>
        <fullName evidence="3">Signal transduction histidine kinase internal region domain-containing protein</fullName>
    </recommendedName>
</protein>
<dbReference type="InterPro" id="IPR050640">
    <property type="entry name" value="Bact_2-comp_sensor_kinase"/>
</dbReference>
<keyword evidence="5" id="KW-1185">Reference proteome</keyword>
<dbReference type="PANTHER" id="PTHR34220:SF7">
    <property type="entry name" value="SENSOR HISTIDINE KINASE YPDA"/>
    <property type="match status" value="1"/>
</dbReference>
<dbReference type="InterPro" id="IPR010559">
    <property type="entry name" value="Sig_transdc_His_kin_internal"/>
</dbReference>
<dbReference type="RefSeq" id="WP_038642773.1">
    <property type="nucleotide sequence ID" value="NZ_CP009888.1"/>
</dbReference>
<keyword evidence="2" id="KW-0812">Transmembrane</keyword>
<accession>A0A0A7EJS0</accession>
<dbReference type="GO" id="GO:0016020">
    <property type="term" value="C:membrane"/>
    <property type="evidence" value="ECO:0007669"/>
    <property type="project" value="InterPro"/>
</dbReference>
<name>A0A0A7EJS0_9GAMM</name>
<evidence type="ECO:0000313" key="5">
    <source>
        <dbReference type="Proteomes" id="UP000030341"/>
    </source>
</evidence>
<reference evidence="4 5" key="1">
    <citation type="submission" date="2014-11" db="EMBL/GenBank/DDBJ databases">
        <title>Complete Genome Sequence of Pseudoalteromonas sp. Strain OCN003 Isolated from Kaneohe Bay, Oahu, Hawaii.</title>
        <authorList>
            <person name="Beurmann S."/>
            <person name="Videau P."/>
            <person name="Ushijima B."/>
            <person name="Smith A.M."/>
            <person name="Aeby G.S."/>
            <person name="Callahan S.M."/>
            <person name="Belcaid M."/>
        </authorList>
    </citation>
    <scope>NUCLEOTIDE SEQUENCE [LARGE SCALE GENOMIC DNA]</scope>
    <source>
        <strain evidence="4 5">OCN003</strain>
    </source>
</reference>
<dbReference type="KEGG" id="pseo:OM33_14555"/>
<dbReference type="AlphaFoldDB" id="A0A0A7EJS0"/>